<dbReference type="InterPro" id="IPR046357">
    <property type="entry name" value="PPIase_dom_sf"/>
</dbReference>
<sequence length="134" mass="14160">VAVQLLAVGLALSGCTNSPTGPSDGPPLTILDLVVGTGAEAVDGKVLTIDYIGWLYDEDEVDAKGAQFDRADGFKFALGRGQVITGWEFGLRGMRVGGTRRLIIPFNYAYGEVAQGSVPPFATLVFDIVLVEVQ</sequence>
<gene>
    <name evidence="6" type="ORF">METZ01_LOCUS97245</name>
</gene>
<accession>A0A381VWD1</accession>
<dbReference type="Pfam" id="PF00254">
    <property type="entry name" value="FKBP_C"/>
    <property type="match status" value="1"/>
</dbReference>
<keyword evidence="3" id="KW-0697">Rotamase</keyword>
<dbReference type="AlphaFoldDB" id="A0A381VWD1"/>
<evidence type="ECO:0000256" key="4">
    <source>
        <dbReference type="ARBA" id="ARBA00023235"/>
    </source>
</evidence>
<dbReference type="EC" id="5.2.1.8" evidence="2"/>
<name>A0A381VWD1_9ZZZZ</name>
<dbReference type="GO" id="GO:0003755">
    <property type="term" value="F:peptidyl-prolyl cis-trans isomerase activity"/>
    <property type="evidence" value="ECO:0007669"/>
    <property type="project" value="UniProtKB-KW"/>
</dbReference>
<evidence type="ECO:0000256" key="2">
    <source>
        <dbReference type="ARBA" id="ARBA00013194"/>
    </source>
</evidence>
<keyword evidence="4" id="KW-0413">Isomerase</keyword>
<dbReference type="InterPro" id="IPR001179">
    <property type="entry name" value="PPIase_FKBP_dom"/>
</dbReference>
<organism evidence="6">
    <name type="scientific">marine metagenome</name>
    <dbReference type="NCBI Taxonomy" id="408172"/>
    <lineage>
        <taxon>unclassified sequences</taxon>
        <taxon>metagenomes</taxon>
        <taxon>ecological metagenomes</taxon>
    </lineage>
</organism>
<dbReference type="Gene3D" id="3.10.50.40">
    <property type="match status" value="1"/>
</dbReference>
<dbReference type="PANTHER" id="PTHR43811">
    <property type="entry name" value="FKBP-TYPE PEPTIDYL-PROLYL CIS-TRANS ISOMERASE FKPA"/>
    <property type="match status" value="1"/>
</dbReference>
<proteinExistence type="predicted"/>
<dbReference type="PANTHER" id="PTHR43811:SF19">
    <property type="entry name" value="39 KDA FK506-BINDING NUCLEAR PROTEIN"/>
    <property type="match status" value="1"/>
</dbReference>
<comment type="catalytic activity">
    <reaction evidence="1">
        <text>[protein]-peptidylproline (omega=180) = [protein]-peptidylproline (omega=0)</text>
        <dbReference type="Rhea" id="RHEA:16237"/>
        <dbReference type="Rhea" id="RHEA-COMP:10747"/>
        <dbReference type="Rhea" id="RHEA-COMP:10748"/>
        <dbReference type="ChEBI" id="CHEBI:83833"/>
        <dbReference type="ChEBI" id="CHEBI:83834"/>
        <dbReference type="EC" id="5.2.1.8"/>
    </reaction>
</comment>
<dbReference type="PROSITE" id="PS50059">
    <property type="entry name" value="FKBP_PPIASE"/>
    <property type="match status" value="1"/>
</dbReference>
<evidence type="ECO:0000259" key="5">
    <source>
        <dbReference type="PROSITE" id="PS50059"/>
    </source>
</evidence>
<reference evidence="6" key="1">
    <citation type="submission" date="2018-05" db="EMBL/GenBank/DDBJ databases">
        <authorList>
            <person name="Lanie J.A."/>
            <person name="Ng W.-L."/>
            <person name="Kazmierczak K.M."/>
            <person name="Andrzejewski T.M."/>
            <person name="Davidsen T.M."/>
            <person name="Wayne K.J."/>
            <person name="Tettelin H."/>
            <person name="Glass J.I."/>
            <person name="Rusch D."/>
            <person name="Podicherti R."/>
            <person name="Tsui H.-C.T."/>
            <person name="Winkler M.E."/>
        </authorList>
    </citation>
    <scope>NUCLEOTIDE SEQUENCE</scope>
</reference>
<feature type="non-terminal residue" evidence="6">
    <location>
        <position position="1"/>
    </location>
</feature>
<evidence type="ECO:0000256" key="1">
    <source>
        <dbReference type="ARBA" id="ARBA00000971"/>
    </source>
</evidence>
<dbReference type="SUPFAM" id="SSF54534">
    <property type="entry name" value="FKBP-like"/>
    <property type="match status" value="1"/>
</dbReference>
<protein>
    <recommendedName>
        <fullName evidence="2">peptidylprolyl isomerase</fullName>
        <ecNumber evidence="2">5.2.1.8</ecNumber>
    </recommendedName>
</protein>
<evidence type="ECO:0000256" key="3">
    <source>
        <dbReference type="ARBA" id="ARBA00023110"/>
    </source>
</evidence>
<feature type="domain" description="PPIase FKBP-type" evidence="5">
    <location>
        <begin position="44"/>
        <end position="134"/>
    </location>
</feature>
<dbReference type="EMBL" id="UINC01009932">
    <property type="protein sequence ID" value="SVA44391.1"/>
    <property type="molecule type" value="Genomic_DNA"/>
</dbReference>
<evidence type="ECO:0000313" key="6">
    <source>
        <dbReference type="EMBL" id="SVA44391.1"/>
    </source>
</evidence>